<organism evidence="2 3">
    <name type="scientific">Rossellomorea vietnamensis</name>
    <dbReference type="NCBI Taxonomy" id="218284"/>
    <lineage>
        <taxon>Bacteria</taxon>
        <taxon>Bacillati</taxon>
        <taxon>Bacillota</taxon>
        <taxon>Bacilli</taxon>
        <taxon>Bacillales</taxon>
        <taxon>Bacillaceae</taxon>
        <taxon>Rossellomorea</taxon>
    </lineage>
</organism>
<dbReference type="EMBL" id="CP047395">
    <property type="protein sequence ID" value="QHE63997.1"/>
    <property type="molecule type" value="Genomic_DNA"/>
</dbReference>
<dbReference type="Pfam" id="PF01381">
    <property type="entry name" value="HTH_3"/>
    <property type="match status" value="1"/>
</dbReference>
<dbReference type="KEGG" id="bvq:FHE72_23385"/>
<keyword evidence="2" id="KW-0614">Plasmid</keyword>
<dbReference type="InterPro" id="IPR010982">
    <property type="entry name" value="Lambda_DNA-bd_dom_sf"/>
</dbReference>
<dbReference type="CDD" id="cd00093">
    <property type="entry name" value="HTH_XRE"/>
    <property type="match status" value="1"/>
</dbReference>
<accession>A0A6I6URQ0</accession>
<dbReference type="PROSITE" id="PS50943">
    <property type="entry name" value="HTH_CROC1"/>
    <property type="match status" value="1"/>
</dbReference>
<dbReference type="GO" id="GO:0003677">
    <property type="term" value="F:DNA binding"/>
    <property type="evidence" value="ECO:0007669"/>
    <property type="project" value="InterPro"/>
</dbReference>
<sequence length="99" mass="11204">MHRSTYNSYELGYRLPEPPKIKELARVLETSTDYLLFANDDYDAPGEASDLKDILENGPLVYGGEIIAEEHRNYLASIVDSIVEKLDTLDIIIKNKSSK</sequence>
<dbReference type="Gene3D" id="1.10.260.40">
    <property type="entry name" value="lambda repressor-like DNA-binding domains"/>
    <property type="match status" value="1"/>
</dbReference>
<proteinExistence type="predicted"/>
<dbReference type="AlphaFoldDB" id="A0A6I6URQ0"/>
<evidence type="ECO:0000313" key="3">
    <source>
        <dbReference type="Proteomes" id="UP000465062"/>
    </source>
</evidence>
<evidence type="ECO:0000313" key="2">
    <source>
        <dbReference type="EMBL" id="QHE63997.1"/>
    </source>
</evidence>
<evidence type="ECO:0000259" key="1">
    <source>
        <dbReference type="PROSITE" id="PS50943"/>
    </source>
</evidence>
<protein>
    <submittedName>
        <fullName evidence="2">Helix-turn-helix domain-containing protein</fullName>
    </submittedName>
</protein>
<dbReference type="InterPro" id="IPR001387">
    <property type="entry name" value="Cro/C1-type_HTH"/>
</dbReference>
<dbReference type="Proteomes" id="UP000465062">
    <property type="component" value="Plasmid p6"/>
</dbReference>
<geneLocation type="plasmid" evidence="2 3">
    <name>p6</name>
</geneLocation>
<reference evidence="2 3" key="1">
    <citation type="submission" date="2019-06" db="EMBL/GenBank/DDBJ databases">
        <title>An operon consisting of a P-type ATPase gene and a transcriptional regular gene given the different cadmium resistance in Bacillus vietamensis 151-6 and Bacillus marisflavi 151-25.</title>
        <authorList>
            <person name="Yu X."/>
        </authorList>
    </citation>
    <scope>NUCLEOTIDE SEQUENCE [LARGE SCALE GENOMIC DNA]</scope>
    <source>
        <strain evidence="2 3">151-6</strain>
        <plasmid evidence="2 3">p6</plasmid>
    </source>
</reference>
<dbReference type="SUPFAM" id="SSF47413">
    <property type="entry name" value="lambda repressor-like DNA-binding domains"/>
    <property type="match status" value="1"/>
</dbReference>
<dbReference type="RefSeq" id="WP_159363420.1">
    <property type="nucleotide sequence ID" value="NZ_CP047395.1"/>
</dbReference>
<name>A0A6I6URQ0_9BACI</name>
<feature type="domain" description="HTH cro/C1-type" evidence="1">
    <location>
        <begin position="1"/>
        <end position="35"/>
    </location>
</feature>
<gene>
    <name evidence="2" type="ORF">FHE72_23385</name>
</gene>